<organism evidence="1 2">
    <name type="scientific">Hygrophoropsis aurantiaca</name>
    <dbReference type="NCBI Taxonomy" id="72124"/>
    <lineage>
        <taxon>Eukaryota</taxon>
        <taxon>Fungi</taxon>
        <taxon>Dikarya</taxon>
        <taxon>Basidiomycota</taxon>
        <taxon>Agaricomycotina</taxon>
        <taxon>Agaricomycetes</taxon>
        <taxon>Agaricomycetidae</taxon>
        <taxon>Boletales</taxon>
        <taxon>Coniophorineae</taxon>
        <taxon>Hygrophoropsidaceae</taxon>
        <taxon>Hygrophoropsis</taxon>
    </lineage>
</organism>
<dbReference type="EMBL" id="MU267821">
    <property type="protein sequence ID" value="KAH7908449.1"/>
    <property type="molecule type" value="Genomic_DNA"/>
</dbReference>
<gene>
    <name evidence="1" type="ORF">BJ138DRAFT_1157600</name>
</gene>
<keyword evidence="2" id="KW-1185">Reference proteome</keyword>
<protein>
    <submittedName>
        <fullName evidence="1">MM3350-like domain-containing protein</fullName>
    </submittedName>
</protein>
<name>A0ACB8A5T9_9AGAM</name>
<accession>A0ACB8A5T9</accession>
<evidence type="ECO:0000313" key="2">
    <source>
        <dbReference type="Proteomes" id="UP000790377"/>
    </source>
</evidence>
<reference evidence="1" key="1">
    <citation type="journal article" date="2021" name="New Phytol.">
        <title>Evolutionary innovations through gain and loss of genes in the ectomycorrhizal Boletales.</title>
        <authorList>
            <person name="Wu G."/>
            <person name="Miyauchi S."/>
            <person name="Morin E."/>
            <person name="Kuo A."/>
            <person name="Drula E."/>
            <person name="Varga T."/>
            <person name="Kohler A."/>
            <person name="Feng B."/>
            <person name="Cao Y."/>
            <person name="Lipzen A."/>
            <person name="Daum C."/>
            <person name="Hundley H."/>
            <person name="Pangilinan J."/>
            <person name="Johnson J."/>
            <person name="Barry K."/>
            <person name="LaButti K."/>
            <person name="Ng V."/>
            <person name="Ahrendt S."/>
            <person name="Min B."/>
            <person name="Choi I.G."/>
            <person name="Park H."/>
            <person name="Plett J.M."/>
            <person name="Magnuson J."/>
            <person name="Spatafora J.W."/>
            <person name="Nagy L.G."/>
            <person name="Henrissat B."/>
            <person name="Grigoriev I.V."/>
            <person name="Yang Z.L."/>
            <person name="Xu J."/>
            <person name="Martin F.M."/>
        </authorList>
    </citation>
    <scope>NUCLEOTIDE SEQUENCE</scope>
    <source>
        <strain evidence="1">ATCC 28755</strain>
    </source>
</reference>
<evidence type="ECO:0000313" key="1">
    <source>
        <dbReference type="EMBL" id="KAH7908449.1"/>
    </source>
</evidence>
<dbReference type="Proteomes" id="UP000790377">
    <property type="component" value="Unassembled WGS sequence"/>
</dbReference>
<comment type="caution">
    <text evidence="1">The sequence shown here is derived from an EMBL/GenBank/DDBJ whole genome shotgun (WGS) entry which is preliminary data.</text>
</comment>
<sequence>MSLFRDGDRQDFESFYNGLVSASGGERVPRPPPAIPSGKPKFVKLLPGDNGEGMPESFFGDPHELVPKAGQKGEVQAWGLYPYGRDNIAEFDGVAMMFRTMKTQTKYDEWAGKPTPESQFMKVILDRKRNQLANLDLLGLDKRDVILRISLIILNDSEGQPRFWRRFRVSAGIKMGTFQDKVVSPIMGWVRNLHCYHFTDFRDGSLYGPDGSTAIDRQHICQVGYDYLPDDKYMLAHLFGKEGDKIGYLYDFGDKWYHEIEVERILPLEESYGRVELVDGKGMCPGENMQGTFHWERMLQEYDAGSYVQKNKTKREILNCPNYNDFQKPPSLFSIDAFDHALTTTRLTAALNSPNSVRAGAKQFTMPIAPTPELDAYHRRNLKKGQSIVRDYDPDSFGYWQETRADGKDRRSGGVCALCGKPGGVELKTCSGCRAILYCSVEHQKIHWKDVHKHQCSRKYLKK</sequence>
<proteinExistence type="predicted"/>